<dbReference type="InterPro" id="IPR023997">
    <property type="entry name" value="TonB-dep_OMP_SusC/RagA_CS"/>
</dbReference>
<comment type="similarity">
    <text evidence="8 9">Belongs to the TonB-dependent receptor family.</text>
</comment>
<evidence type="ECO:0000256" key="9">
    <source>
        <dbReference type="RuleBase" id="RU003357"/>
    </source>
</evidence>
<dbReference type="EMBL" id="BMEC01000007">
    <property type="protein sequence ID" value="GGC36805.1"/>
    <property type="molecule type" value="Genomic_DNA"/>
</dbReference>
<dbReference type="SUPFAM" id="SSF49464">
    <property type="entry name" value="Carboxypeptidase regulatory domain-like"/>
    <property type="match status" value="1"/>
</dbReference>
<keyword evidence="7 8" id="KW-0998">Cell outer membrane</keyword>
<dbReference type="Proteomes" id="UP000636010">
    <property type="component" value="Unassembled WGS sequence"/>
</dbReference>
<gene>
    <name evidence="12" type="ORF">GCM10011506_22750</name>
</gene>
<dbReference type="Gene3D" id="2.40.170.20">
    <property type="entry name" value="TonB-dependent receptor, beta-barrel domain"/>
    <property type="match status" value="1"/>
</dbReference>
<keyword evidence="6 8" id="KW-0472">Membrane</keyword>
<name>A0ABQ1MC60_9BACT</name>
<dbReference type="Pfam" id="PF13715">
    <property type="entry name" value="CarbopepD_reg_2"/>
    <property type="match status" value="1"/>
</dbReference>
<dbReference type="Gene3D" id="2.60.40.1120">
    <property type="entry name" value="Carboxypeptidase-like, regulatory domain"/>
    <property type="match status" value="1"/>
</dbReference>
<evidence type="ECO:0000256" key="8">
    <source>
        <dbReference type="PROSITE-ProRule" id="PRU01360"/>
    </source>
</evidence>
<dbReference type="InterPro" id="IPR012910">
    <property type="entry name" value="Plug_dom"/>
</dbReference>
<dbReference type="Pfam" id="PF07715">
    <property type="entry name" value="Plug"/>
    <property type="match status" value="1"/>
</dbReference>
<feature type="domain" description="TonB-dependent receptor-like beta-barrel" evidence="10">
    <location>
        <begin position="418"/>
        <end position="943"/>
    </location>
</feature>
<evidence type="ECO:0000259" key="10">
    <source>
        <dbReference type="Pfam" id="PF00593"/>
    </source>
</evidence>
<dbReference type="InterPro" id="IPR023996">
    <property type="entry name" value="TonB-dep_OMP_SusC/RagA"/>
</dbReference>
<dbReference type="InterPro" id="IPR036942">
    <property type="entry name" value="Beta-barrel_TonB_sf"/>
</dbReference>
<dbReference type="Pfam" id="PF00593">
    <property type="entry name" value="TonB_dep_Rec_b-barrel"/>
    <property type="match status" value="1"/>
</dbReference>
<comment type="caution">
    <text evidence="12">The sequence shown here is derived from an EMBL/GenBank/DDBJ whole genome shotgun (WGS) entry which is preliminary data.</text>
</comment>
<proteinExistence type="inferred from homology"/>
<dbReference type="PROSITE" id="PS52016">
    <property type="entry name" value="TONB_DEPENDENT_REC_3"/>
    <property type="match status" value="1"/>
</dbReference>
<keyword evidence="3 8" id="KW-1134">Transmembrane beta strand</keyword>
<evidence type="ECO:0000256" key="4">
    <source>
        <dbReference type="ARBA" id="ARBA00022692"/>
    </source>
</evidence>
<dbReference type="SUPFAM" id="SSF56935">
    <property type="entry name" value="Porins"/>
    <property type="match status" value="1"/>
</dbReference>
<evidence type="ECO:0000256" key="7">
    <source>
        <dbReference type="ARBA" id="ARBA00023237"/>
    </source>
</evidence>
<evidence type="ECO:0000256" key="2">
    <source>
        <dbReference type="ARBA" id="ARBA00022448"/>
    </source>
</evidence>
<reference evidence="13" key="1">
    <citation type="journal article" date="2019" name="Int. J. Syst. Evol. Microbiol.">
        <title>The Global Catalogue of Microorganisms (GCM) 10K type strain sequencing project: providing services to taxonomists for standard genome sequencing and annotation.</title>
        <authorList>
            <consortium name="The Broad Institute Genomics Platform"/>
            <consortium name="The Broad Institute Genome Sequencing Center for Infectious Disease"/>
            <person name="Wu L."/>
            <person name="Ma J."/>
        </authorList>
    </citation>
    <scope>NUCLEOTIDE SEQUENCE [LARGE SCALE GENOMIC DNA]</scope>
    <source>
        <strain evidence="13">CGMCC 1.10832</strain>
    </source>
</reference>
<evidence type="ECO:0000256" key="6">
    <source>
        <dbReference type="ARBA" id="ARBA00023136"/>
    </source>
</evidence>
<keyword evidence="5 9" id="KW-0798">TonB box</keyword>
<feature type="domain" description="TonB-dependent receptor plug" evidence="11">
    <location>
        <begin position="122"/>
        <end position="224"/>
    </location>
</feature>
<evidence type="ECO:0000313" key="13">
    <source>
        <dbReference type="Proteomes" id="UP000636010"/>
    </source>
</evidence>
<accession>A0ABQ1MC60</accession>
<protein>
    <submittedName>
        <fullName evidence="12">SusC/RagA family TonB-linked outer membrane protein</fullName>
    </submittedName>
</protein>
<evidence type="ECO:0000313" key="12">
    <source>
        <dbReference type="EMBL" id="GGC36805.1"/>
    </source>
</evidence>
<dbReference type="InterPro" id="IPR039426">
    <property type="entry name" value="TonB-dep_rcpt-like"/>
</dbReference>
<comment type="subcellular location">
    <subcellularLocation>
        <location evidence="1 8">Cell outer membrane</location>
        <topology evidence="1 8">Multi-pass membrane protein</topology>
    </subcellularLocation>
</comment>
<dbReference type="NCBIfam" id="TIGR04057">
    <property type="entry name" value="SusC_RagA_signa"/>
    <property type="match status" value="1"/>
</dbReference>
<dbReference type="InterPro" id="IPR037066">
    <property type="entry name" value="Plug_dom_sf"/>
</dbReference>
<keyword evidence="2 8" id="KW-0813">Transport</keyword>
<dbReference type="RefSeq" id="WP_188463433.1">
    <property type="nucleotide sequence ID" value="NZ_BAABHU010000007.1"/>
</dbReference>
<dbReference type="NCBIfam" id="TIGR04056">
    <property type="entry name" value="OMP_RagA_SusC"/>
    <property type="match status" value="1"/>
</dbReference>
<evidence type="ECO:0000259" key="11">
    <source>
        <dbReference type="Pfam" id="PF07715"/>
    </source>
</evidence>
<sequence>MKQLKLLILRSTFLFVALVIPDLLYSQAQQVKGTVKEADTGEGLPGVNVLSKLSNNGAVTDIDGNFNITVSPGDTLVFSFVGYITEQVPVRNQTTINLSLREDIKALSELVVVGYGSQERARVTGAISSVNSEEIQEQPVASLDQALQGRAAGINVANSGSPGVSPLVRIRGMGTVGDNNPLYVIDGMPAGGLNEINPNDIESIEILKDASAAAIYGSRAANGVIMVTTKKGKRGKTQINLNSYAGVQTAWRQLDLLNREQYLAYGRDLLGDEIPLRFDDLGRFADVDTDWQDAMFRTAPIQDYNLSVSGGGENAVFNISGGYFNQEGIMVGTGFERYSFRANSEFNLGKFKVGQNLTLAYSNRNNEPYSSGRSQIEHMIKMIPYIPVYDDTRVGGFGGAETNELDGSDPENPVLNASLQRNIDQNMKMLGTAYVNYEIIDGLNYKFLVGLDMNFGYNDQFIPVYNSPGQYQYNALAQLDQTRSDFISPLFSNQLSYNKDFGNHHIDAIAVVERQTYTSRIMNATGQTELTSAIDVLGIGESPTIGGTRNEYALISYLGRVNYDYNGKYLFGASIRRDGGSRFGTEKWGTFPSVSAGWRISEEEFLRNISSITELKLRGSWGQVGNDKIGDYTYELTLAGQQFYTLDGQLVPGITARAMANPNVKWETTTMTNIGLDMGFLRNKLTASVEYFNNETNDMLLPVPIPPSKGYDVAPTANVGTVVNKGFELTANYNEMSGEFQWNIGGNISFIKNELTSLGIGNSVAGSGFITTGNPVTWTEEGQPIAFFYGWQTDGIFQNETEVEEHAFQAENTAPGDIRFKDINGDDEITAADRVNIGHFLPDFSYGINASANYKNFDLSMFFQGVQGNEILNTNRYHLEGMTRLFNSSTVVLDRWTGPGTSNTVPRAIVGDPNANSRISDRFVEDGSYLRLKNLTIGYTLPSSLFSRNGDGFIQRIRIYATSQNLLTFTDYTGYDPEIGVRTDLGNQGGQTQTLNSGVDFGQYPQPRTFIGGIQIGF</sequence>
<keyword evidence="4 8" id="KW-0812">Transmembrane</keyword>
<keyword evidence="13" id="KW-1185">Reference proteome</keyword>
<evidence type="ECO:0000256" key="5">
    <source>
        <dbReference type="ARBA" id="ARBA00023077"/>
    </source>
</evidence>
<evidence type="ECO:0000256" key="1">
    <source>
        <dbReference type="ARBA" id="ARBA00004571"/>
    </source>
</evidence>
<dbReference type="InterPro" id="IPR008969">
    <property type="entry name" value="CarboxyPept-like_regulatory"/>
</dbReference>
<evidence type="ECO:0000256" key="3">
    <source>
        <dbReference type="ARBA" id="ARBA00022452"/>
    </source>
</evidence>
<organism evidence="12 13">
    <name type="scientific">Marivirga lumbricoides</name>
    <dbReference type="NCBI Taxonomy" id="1046115"/>
    <lineage>
        <taxon>Bacteria</taxon>
        <taxon>Pseudomonadati</taxon>
        <taxon>Bacteroidota</taxon>
        <taxon>Cytophagia</taxon>
        <taxon>Cytophagales</taxon>
        <taxon>Marivirgaceae</taxon>
        <taxon>Marivirga</taxon>
    </lineage>
</organism>
<dbReference type="InterPro" id="IPR000531">
    <property type="entry name" value="Beta-barrel_TonB"/>
</dbReference>
<dbReference type="Gene3D" id="2.170.130.10">
    <property type="entry name" value="TonB-dependent receptor, plug domain"/>
    <property type="match status" value="1"/>
</dbReference>